<comment type="similarity">
    <text evidence="1">Belongs to the short-chain dehydrogenases/reductases (SDR) family.</text>
</comment>
<keyword evidence="2" id="KW-0560">Oxidoreductase</keyword>
<dbReference type="AlphaFoldDB" id="A0A2A5B0J4"/>
<comment type="caution">
    <text evidence="3">The sequence shown here is derived from an EMBL/GenBank/DDBJ whole genome shotgun (WGS) entry which is preliminary data.</text>
</comment>
<dbReference type="PANTHER" id="PTHR43669">
    <property type="entry name" value="5-KETO-D-GLUCONATE 5-REDUCTASE"/>
    <property type="match status" value="1"/>
</dbReference>
<reference evidence="4" key="1">
    <citation type="submission" date="2017-08" db="EMBL/GenBank/DDBJ databases">
        <title>A dynamic microbial community with high functional redundancy inhabits the cold, oxic subseafloor aquifer.</title>
        <authorList>
            <person name="Tully B.J."/>
            <person name="Wheat C.G."/>
            <person name="Glazer B.T."/>
            <person name="Huber J.A."/>
        </authorList>
    </citation>
    <scope>NUCLEOTIDE SEQUENCE [LARGE SCALE GENOMIC DNA]</scope>
</reference>
<dbReference type="CDD" id="cd05233">
    <property type="entry name" value="SDR_c"/>
    <property type="match status" value="1"/>
</dbReference>
<accession>A0A2A5B0J4</accession>
<dbReference type="Pfam" id="PF00106">
    <property type="entry name" value="adh_short"/>
    <property type="match status" value="1"/>
</dbReference>
<evidence type="ECO:0000313" key="3">
    <source>
        <dbReference type="EMBL" id="PCJ24890.1"/>
    </source>
</evidence>
<protein>
    <submittedName>
        <fullName evidence="3">Short-chain dehydrogenase</fullName>
    </submittedName>
</protein>
<name>A0A2A5B0J4_9GAMM</name>
<feature type="non-terminal residue" evidence="3">
    <location>
        <position position="124"/>
    </location>
</feature>
<dbReference type="Gene3D" id="3.40.50.720">
    <property type="entry name" value="NAD(P)-binding Rossmann-like Domain"/>
    <property type="match status" value="1"/>
</dbReference>
<gene>
    <name evidence="3" type="ORF">COA96_08410</name>
</gene>
<sequence length="124" mass="13054">MQVKNKVVVVTGGASGIGKSLCERFAKEGASAIVVSDIDQQGIDATVADISTLTQAVGIKTNVGNEEEVNALVAKTLKQFGHIDLFCSNAGIFTVGGEEVSTEAWQTIWDINVMSHVFASRAVL</sequence>
<dbReference type="GO" id="GO:0016491">
    <property type="term" value="F:oxidoreductase activity"/>
    <property type="evidence" value="ECO:0007669"/>
    <property type="project" value="UniProtKB-KW"/>
</dbReference>
<dbReference type="PRINTS" id="PR00081">
    <property type="entry name" value="GDHRDH"/>
</dbReference>
<evidence type="ECO:0000313" key="4">
    <source>
        <dbReference type="Proteomes" id="UP000218327"/>
    </source>
</evidence>
<dbReference type="EMBL" id="NVVJ01000022">
    <property type="protein sequence ID" value="PCJ24890.1"/>
    <property type="molecule type" value="Genomic_DNA"/>
</dbReference>
<evidence type="ECO:0000256" key="1">
    <source>
        <dbReference type="ARBA" id="ARBA00006484"/>
    </source>
</evidence>
<dbReference type="PANTHER" id="PTHR43669:SF14">
    <property type="entry name" value="OXIDOREDUCTASE"/>
    <property type="match status" value="1"/>
</dbReference>
<organism evidence="3 4">
    <name type="scientific">SAR86 cluster bacterium</name>
    <dbReference type="NCBI Taxonomy" id="2030880"/>
    <lineage>
        <taxon>Bacteria</taxon>
        <taxon>Pseudomonadati</taxon>
        <taxon>Pseudomonadota</taxon>
        <taxon>Gammaproteobacteria</taxon>
        <taxon>SAR86 cluster</taxon>
    </lineage>
</organism>
<dbReference type="InterPro" id="IPR002347">
    <property type="entry name" value="SDR_fam"/>
</dbReference>
<dbReference type="SUPFAM" id="SSF51735">
    <property type="entry name" value="NAD(P)-binding Rossmann-fold domains"/>
    <property type="match status" value="1"/>
</dbReference>
<evidence type="ECO:0000256" key="2">
    <source>
        <dbReference type="ARBA" id="ARBA00023002"/>
    </source>
</evidence>
<dbReference type="InterPro" id="IPR036291">
    <property type="entry name" value="NAD(P)-bd_dom_sf"/>
</dbReference>
<dbReference type="Proteomes" id="UP000218327">
    <property type="component" value="Unassembled WGS sequence"/>
</dbReference>
<proteinExistence type="inferred from homology"/>